<dbReference type="AlphaFoldDB" id="A0A239MYZ8"/>
<dbReference type="EMBL" id="FZOW01000024">
    <property type="protein sequence ID" value="SNT47099.1"/>
    <property type="molecule type" value="Genomic_DNA"/>
</dbReference>
<dbReference type="Proteomes" id="UP000198327">
    <property type="component" value="Unassembled WGS sequence"/>
</dbReference>
<name>A0A239MYZ8_9NOCA</name>
<evidence type="ECO:0000313" key="2">
    <source>
        <dbReference type="Proteomes" id="UP000198327"/>
    </source>
</evidence>
<organism evidence="1 2">
    <name type="scientific">Rhodococcoides kyotonense</name>
    <dbReference type="NCBI Taxonomy" id="398843"/>
    <lineage>
        <taxon>Bacteria</taxon>
        <taxon>Bacillati</taxon>
        <taxon>Actinomycetota</taxon>
        <taxon>Actinomycetes</taxon>
        <taxon>Mycobacteriales</taxon>
        <taxon>Nocardiaceae</taxon>
        <taxon>Rhodococcoides</taxon>
    </lineage>
</organism>
<keyword evidence="2" id="KW-1185">Reference proteome</keyword>
<proteinExistence type="predicted"/>
<reference evidence="2" key="1">
    <citation type="submission" date="2017-06" db="EMBL/GenBank/DDBJ databases">
        <authorList>
            <person name="Varghese N."/>
            <person name="Submissions S."/>
        </authorList>
    </citation>
    <scope>NUCLEOTIDE SEQUENCE [LARGE SCALE GENOMIC DNA]</scope>
    <source>
        <strain evidence="2">JCM 23211</strain>
    </source>
</reference>
<evidence type="ECO:0000313" key="1">
    <source>
        <dbReference type="EMBL" id="SNT47099.1"/>
    </source>
</evidence>
<gene>
    <name evidence="1" type="ORF">SAMN05421642_1243</name>
</gene>
<accession>A0A239MYZ8</accession>
<protein>
    <submittedName>
        <fullName evidence="1">Uncharacterized protein</fullName>
    </submittedName>
</protein>
<sequence length="81" mass="8535">MEKDAPATLVVRTILVVPTAQAAPIVGETVRPVVTVAKAGSQTIAVGHVARQTAARLVLTSPICQTRWSPVSSNPRFVAIY</sequence>